<dbReference type="GO" id="GO:0016702">
    <property type="term" value="F:oxidoreductase activity, acting on single donors with incorporation of molecular oxygen, incorporation of two atoms of oxygen"/>
    <property type="evidence" value="ECO:0007669"/>
    <property type="project" value="UniProtKB-ARBA"/>
</dbReference>
<dbReference type="AlphaFoldDB" id="A0A6N1VFP6"/>
<dbReference type="RefSeq" id="WP_175277566.1">
    <property type="nucleotide sequence ID" value="NZ_CP054836.1"/>
</dbReference>
<keyword evidence="2" id="KW-0223">Dioxygenase</keyword>
<gene>
    <name evidence="2" type="ORF">HTY61_15030</name>
</gene>
<keyword evidence="3" id="KW-1185">Reference proteome</keyword>
<evidence type="ECO:0000259" key="1">
    <source>
        <dbReference type="Pfam" id="PF02900"/>
    </source>
</evidence>
<proteinExistence type="predicted"/>
<name>A0A6N1VFP6_9HYPH</name>
<dbReference type="Gene3D" id="3.40.830.10">
    <property type="entry name" value="LigB-like"/>
    <property type="match status" value="1"/>
</dbReference>
<dbReference type="EMBL" id="CP054836">
    <property type="protein sequence ID" value="QKV19674.1"/>
    <property type="molecule type" value="Genomic_DNA"/>
</dbReference>
<protein>
    <submittedName>
        <fullName evidence="2">Extradiol ring-cleavage dioxygenase</fullName>
    </submittedName>
</protein>
<evidence type="ECO:0000313" key="3">
    <source>
        <dbReference type="Proteomes" id="UP000509367"/>
    </source>
</evidence>
<dbReference type="GO" id="GO:0008198">
    <property type="term" value="F:ferrous iron binding"/>
    <property type="evidence" value="ECO:0007669"/>
    <property type="project" value="InterPro"/>
</dbReference>
<dbReference type="KEGG" id="orm:HTY61_15030"/>
<evidence type="ECO:0000313" key="2">
    <source>
        <dbReference type="EMBL" id="QKV19674.1"/>
    </source>
</evidence>
<keyword evidence="2" id="KW-0560">Oxidoreductase</keyword>
<dbReference type="InterPro" id="IPR004183">
    <property type="entry name" value="Xdiol_dOase_suB"/>
</dbReference>
<dbReference type="Pfam" id="PF02900">
    <property type="entry name" value="LigB"/>
    <property type="match status" value="1"/>
</dbReference>
<organism evidence="2 3">
    <name type="scientific">Oricola thermophila</name>
    <dbReference type="NCBI Taxonomy" id="2742145"/>
    <lineage>
        <taxon>Bacteria</taxon>
        <taxon>Pseudomonadati</taxon>
        <taxon>Pseudomonadota</taxon>
        <taxon>Alphaproteobacteria</taxon>
        <taxon>Hyphomicrobiales</taxon>
        <taxon>Ahrensiaceae</taxon>
        <taxon>Oricola</taxon>
    </lineage>
</organism>
<feature type="domain" description="Extradiol ring-cleavage dioxygenase class III enzyme subunit B" evidence="1">
    <location>
        <begin position="10"/>
        <end position="259"/>
    </location>
</feature>
<dbReference type="Proteomes" id="UP000509367">
    <property type="component" value="Chromosome"/>
</dbReference>
<accession>A0A6N1VFP6</accession>
<reference evidence="2 3" key="1">
    <citation type="submission" date="2020-06" db="EMBL/GenBank/DDBJ databases">
        <title>Oricola thermophila sp. nov. isolated from a tidal sediments.</title>
        <authorList>
            <person name="Kwon K.K."/>
            <person name="Yang S.-H."/>
            <person name="Park M.-J."/>
        </authorList>
    </citation>
    <scope>NUCLEOTIDE SEQUENCE [LARGE SCALE GENOMIC DNA]</scope>
    <source>
        <strain evidence="2 3">MEBiC13590</strain>
    </source>
</reference>
<sequence length="278" mass="30591">MATIAGGIGVPHTPYFPRFAAAEGPDGEINRQFGKVRAELQRHDPDVIVIVDTDHFNTFYFDNFPTFAIGCDHTFYGPVDDVALMPPRDIGSNKALALHLHRRLVAQEFDTALVTNYRVGHSIGVPFYFLTPDLDIPIIPVFLNGHLPPMPLASRCHTFGRALRQAILSWPEDIRVEVIGTGSFSLDVAGPKMFPGENYGVPDLPWAKRVIELMLAGDMDTLLSEATEERMLAAGNVGGELLNWIAMIGAVGNDRASWIDLQEIRGHAYGVWEAGGNR</sequence>
<dbReference type="SUPFAM" id="SSF53213">
    <property type="entry name" value="LigB-like"/>
    <property type="match status" value="1"/>
</dbReference>